<dbReference type="EMBL" id="JBFDAA010000003">
    <property type="protein sequence ID" value="KAL1138679.1"/>
    <property type="molecule type" value="Genomic_DNA"/>
</dbReference>
<gene>
    <name evidence="8" type="ORF">AAG570_008741</name>
</gene>
<sequence length="409" mass="44926">MSATKFPGIWSLLSIVFLAPPIKFHCADSNTTCPDNCTRWVYDRSVFKETIVSQWDLVCSKRQLVNVGQLVFVAGVMIGNLFFSVYSDRIGRKIPMVVSGVLQGLAGIVAGLMPCYTGFVFFRFIQAFAVAGGICTTHVLCAEVLGARSRASVGVVTHVAVFIGTGFTAVVAHFTRHWRYFQIAISVPSLFVGAYWWLVPESPRWLLAVGRNEEALKILKSAASWNKNPIPEYLPEQIGSQTRIENKNKKATLLDLVKTPNVRKKNLNIWFSFGVVALNFYGIEQYLTEVGENMFINVAVSGVVMVPGVLLSMYTMNKFGRRVTLFASQFISAASCFIIIPIPEENERLRSAFAILGVTGAAVSFTTVFLFGSELFPTVARNMGMGVGCTCSRVGAMIAPFVVSMVTII</sequence>
<feature type="signal peptide" evidence="6">
    <location>
        <begin position="1"/>
        <end position="29"/>
    </location>
</feature>
<accession>A0ABD0YTY5</accession>
<evidence type="ECO:0000256" key="4">
    <source>
        <dbReference type="ARBA" id="ARBA00023136"/>
    </source>
</evidence>
<dbReference type="InterPro" id="IPR005828">
    <property type="entry name" value="MFS_sugar_transport-like"/>
</dbReference>
<feature type="domain" description="Major facilitator superfamily (MFS) profile" evidence="7">
    <location>
        <begin position="1"/>
        <end position="409"/>
    </location>
</feature>
<evidence type="ECO:0000256" key="1">
    <source>
        <dbReference type="ARBA" id="ARBA00004141"/>
    </source>
</evidence>
<dbReference type="PROSITE" id="PS50850">
    <property type="entry name" value="MFS"/>
    <property type="match status" value="1"/>
</dbReference>
<keyword evidence="4 5" id="KW-0472">Membrane</keyword>
<dbReference type="InterPro" id="IPR020846">
    <property type="entry name" value="MFS_dom"/>
</dbReference>
<proteinExistence type="predicted"/>
<comment type="subcellular location">
    <subcellularLocation>
        <location evidence="1">Membrane</location>
        <topology evidence="1">Multi-pass membrane protein</topology>
    </subcellularLocation>
</comment>
<feature type="transmembrane region" description="Helical" evidence="5">
    <location>
        <begin position="352"/>
        <end position="372"/>
    </location>
</feature>
<feature type="transmembrane region" description="Helical" evidence="5">
    <location>
        <begin position="94"/>
        <end position="113"/>
    </location>
</feature>
<feature type="transmembrane region" description="Helical" evidence="5">
    <location>
        <begin position="119"/>
        <end position="141"/>
    </location>
</feature>
<feature type="transmembrane region" description="Helical" evidence="5">
    <location>
        <begin position="295"/>
        <end position="316"/>
    </location>
</feature>
<feature type="transmembrane region" description="Helical" evidence="5">
    <location>
        <begin position="180"/>
        <end position="198"/>
    </location>
</feature>
<evidence type="ECO:0000259" key="7">
    <source>
        <dbReference type="PROSITE" id="PS50850"/>
    </source>
</evidence>
<dbReference type="Proteomes" id="UP001558652">
    <property type="component" value="Unassembled WGS sequence"/>
</dbReference>
<evidence type="ECO:0000256" key="6">
    <source>
        <dbReference type="SAM" id="SignalP"/>
    </source>
</evidence>
<dbReference type="PANTHER" id="PTHR24064">
    <property type="entry name" value="SOLUTE CARRIER FAMILY 22 MEMBER"/>
    <property type="match status" value="1"/>
</dbReference>
<dbReference type="GO" id="GO:0016020">
    <property type="term" value="C:membrane"/>
    <property type="evidence" value="ECO:0007669"/>
    <property type="project" value="UniProtKB-SubCell"/>
</dbReference>
<organism evidence="8 9">
    <name type="scientific">Ranatra chinensis</name>
    <dbReference type="NCBI Taxonomy" id="642074"/>
    <lineage>
        <taxon>Eukaryota</taxon>
        <taxon>Metazoa</taxon>
        <taxon>Ecdysozoa</taxon>
        <taxon>Arthropoda</taxon>
        <taxon>Hexapoda</taxon>
        <taxon>Insecta</taxon>
        <taxon>Pterygota</taxon>
        <taxon>Neoptera</taxon>
        <taxon>Paraneoptera</taxon>
        <taxon>Hemiptera</taxon>
        <taxon>Heteroptera</taxon>
        <taxon>Panheteroptera</taxon>
        <taxon>Nepomorpha</taxon>
        <taxon>Nepidae</taxon>
        <taxon>Ranatrinae</taxon>
        <taxon>Ranatra</taxon>
    </lineage>
</organism>
<evidence type="ECO:0000313" key="8">
    <source>
        <dbReference type="EMBL" id="KAL1138679.1"/>
    </source>
</evidence>
<feature type="transmembrane region" description="Helical" evidence="5">
    <location>
        <begin position="384"/>
        <end position="408"/>
    </location>
</feature>
<keyword evidence="9" id="KW-1185">Reference proteome</keyword>
<feature type="transmembrane region" description="Helical" evidence="5">
    <location>
        <begin position="67"/>
        <end position="87"/>
    </location>
</feature>
<feature type="transmembrane region" description="Helical" evidence="5">
    <location>
        <begin position="323"/>
        <end position="340"/>
    </location>
</feature>
<keyword evidence="2 5" id="KW-0812">Transmembrane</keyword>
<evidence type="ECO:0000256" key="5">
    <source>
        <dbReference type="SAM" id="Phobius"/>
    </source>
</evidence>
<evidence type="ECO:0000313" key="9">
    <source>
        <dbReference type="Proteomes" id="UP001558652"/>
    </source>
</evidence>
<name>A0ABD0YTY5_9HEMI</name>
<keyword evidence="3 5" id="KW-1133">Transmembrane helix</keyword>
<feature type="transmembrane region" description="Helical" evidence="5">
    <location>
        <begin position="153"/>
        <end position="174"/>
    </location>
</feature>
<evidence type="ECO:0000256" key="3">
    <source>
        <dbReference type="ARBA" id="ARBA00022989"/>
    </source>
</evidence>
<keyword evidence="6" id="KW-0732">Signal</keyword>
<evidence type="ECO:0000256" key="2">
    <source>
        <dbReference type="ARBA" id="ARBA00022692"/>
    </source>
</evidence>
<dbReference type="SUPFAM" id="SSF103473">
    <property type="entry name" value="MFS general substrate transporter"/>
    <property type="match status" value="1"/>
</dbReference>
<dbReference type="Gene3D" id="1.20.1250.20">
    <property type="entry name" value="MFS general substrate transporter like domains"/>
    <property type="match status" value="1"/>
</dbReference>
<dbReference type="Pfam" id="PF00083">
    <property type="entry name" value="Sugar_tr"/>
    <property type="match status" value="1"/>
</dbReference>
<feature type="transmembrane region" description="Helical" evidence="5">
    <location>
        <begin position="267"/>
        <end position="283"/>
    </location>
</feature>
<comment type="caution">
    <text evidence="8">The sequence shown here is derived from an EMBL/GenBank/DDBJ whole genome shotgun (WGS) entry which is preliminary data.</text>
</comment>
<feature type="chain" id="PRO_5044740602" description="Major facilitator superfamily (MFS) profile domain-containing protein" evidence="6">
    <location>
        <begin position="30"/>
        <end position="409"/>
    </location>
</feature>
<reference evidence="8 9" key="1">
    <citation type="submission" date="2024-07" db="EMBL/GenBank/DDBJ databases">
        <title>Chromosome-level genome assembly of the water stick insect Ranatra chinensis (Heteroptera: Nepidae).</title>
        <authorList>
            <person name="Liu X."/>
        </authorList>
    </citation>
    <scope>NUCLEOTIDE SEQUENCE [LARGE SCALE GENOMIC DNA]</scope>
    <source>
        <strain evidence="8">Cailab_2021Rc</strain>
        <tissue evidence="8">Muscle</tissue>
    </source>
</reference>
<protein>
    <recommendedName>
        <fullName evidence="7">Major facilitator superfamily (MFS) profile domain-containing protein</fullName>
    </recommendedName>
</protein>
<dbReference type="AlphaFoldDB" id="A0ABD0YTY5"/>
<dbReference type="InterPro" id="IPR036259">
    <property type="entry name" value="MFS_trans_sf"/>
</dbReference>